<organism evidence="2 3">
    <name type="scientific">Symbiodinium pilosum</name>
    <name type="common">Dinoflagellate</name>
    <dbReference type="NCBI Taxonomy" id="2952"/>
    <lineage>
        <taxon>Eukaryota</taxon>
        <taxon>Sar</taxon>
        <taxon>Alveolata</taxon>
        <taxon>Dinophyceae</taxon>
        <taxon>Suessiales</taxon>
        <taxon>Symbiodiniaceae</taxon>
        <taxon>Symbiodinium</taxon>
    </lineage>
</organism>
<keyword evidence="3" id="KW-1185">Reference proteome</keyword>
<dbReference type="InterPro" id="IPR032675">
    <property type="entry name" value="LRR_dom_sf"/>
</dbReference>
<evidence type="ECO:0000313" key="3">
    <source>
        <dbReference type="Proteomes" id="UP000649617"/>
    </source>
</evidence>
<reference evidence="2" key="1">
    <citation type="submission" date="2021-02" db="EMBL/GenBank/DDBJ databases">
        <authorList>
            <person name="Dougan E. K."/>
            <person name="Rhodes N."/>
            <person name="Thang M."/>
            <person name="Chan C."/>
        </authorList>
    </citation>
    <scope>NUCLEOTIDE SEQUENCE</scope>
</reference>
<dbReference type="Gene3D" id="3.80.10.10">
    <property type="entry name" value="Ribonuclease Inhibitor"/>
    <property type="match status" value="1"/>
</dbReference>
<dbReference type="OrthoDB" id="120976at2759"/>
<name>A0A812MXS1_SYMPI</name>
<accession>A0A812MXS1</accession>
<dbReference type="Proteomes" id="UP000649617">
    <property type="component" value="Unassembled WGS sequence"/>
</dbReference>
<evidence type="ECO:0000313" key="2">
    <source>
        <dbReference type="EMBL" id="CAE7277432.1"/>
    </source>
</evidence>
<keyword evidence="1" id="KW-0175">Coiled coil</keyword>
<proteinExistence type="predicted"/>
<dbReference type="SMART" id="SM00368">
    <property type="entry name" value="LRR_RI"/>
    <property type="match status" value="4"/>
</dbReference>
<sequence>MAVAVMEPEQALNLSLAGCSTADVLSLLAAAEKDQLRGLDLSLLDGVVGEEVISQALHFTRLSGKQARFRLAHVDLGSGTDSEQRMFDLRAERELRNTERAVHVGKKSESAKQKDFAVSAQMRREATAGIEAADQRLAEIEAELHELEGKQVDFPWFRLFSQLQAQALNYLGHLDLSNCGLHATGIELLQKVLLDLEHRGDGFAVEELVLDGNDLGDAATVALASLIRLSSRIQVLRLRNIGITDGGFSQVISAIVGNKTLCLLDLRGNGLCTLENNKVAVQGLRRFNRLVQILVE</sequence>
<protein>
    <submittedName>
        <fullName evidence="2">Uncharacterized protein</fullName>
    </submittedName>
</protein>
<evidence type="ECO:0000256" key="1">
    <source>
        <dbReference type="SAM" id="Coils"/>
    </source>
</evidence>
<feature type="coiled-coil region" evidence="1">
    <location>
        <begin position="123"/>
        <end position="150"/>
    </location>
</feature>
<dbReference type="SUPFAM" id="SSF52047">
    <property type="entry name" value="RNI-like"/>
    <property type="match status" value="1"/>
</dbReference>
<comment type="caution">
    <text evidence="2">The sequence shown here is derived from an EMBL/GenBank/DDBJ whole genome shotgun (WGS) entry which is preliminary data.</text>
</comment>
<dbReference type="AlphaFoldDB" id="A0A812MXS1"/>
<gene>
    <name evidence="2" type="ORF">SPIL2461_LOCUS6206</name>
</gene>
<dbReference type="EMBL" id="CAJNIZ010009191">
    <property type="protein sequence ID" value="CAE7277432.1"/>
    <property type="molecule type" value="Genomic_DNA"/>
</dbReference>